<feature type="signal peptide" evidence="1">
    <location>
        <begin position="1"/>
        <end position="20"/>
    </location>
</feature>
<proteinExistence type="predicted"/>
<protein>
    <submittedName>
        <fullName evidence="2">Uncharacterized protein</fullName>
    </submittedName>
</protein>
<dbReference type="EMBL" id="CP144747">
    <property type="protein sequence ID" value="WVZ65513.1"/>
    <property type="molecule type" value="Genomic_DNA"/>
</dbReference>
<feature type="chain" id="PRO_5042861553" evidence="1">
    <location>
        <begin position="21"/>
        <end position="122"/>
    </location>
</feature>
<organism evidence="2 3">
    <name type="scientific">Paspalum notatum var. saurae</name>
    <dbReference type="NCBI Taxonomy" id="547442"/>
    <lineage>
        <taxon>Eukaryota</taxon>
        <taxon>Viridiplantae</taxon>
        <taxon>Streptophyta</taxon>
        <taxon>Embryophyta</taxon>
        <taxon>Tracheophyta</taxon>
        <taxon>Spermatophyta</taxon>
        <taxon>Magnoliopsida</taxon>
        <taxon>Liliopsida</taxon>
        <taxon>Poales</taxon>
        <taxon>Poaceae</taxon>
        <taxon>PACMAD clade</taxon>
        <taxon>Panicoideae</taxon>
        <taxon>Andropogonodae</taxon>
        <taxon>Paspaleae</taxon>
        <taxon>Paspalinae</taxon>
        <taxon>Paspalum</taxon>
    </lineage>
</organism>
<name>A0AAQ3T216_PASNO</name>
<accession>A0AAQ3T216</accession>
<reference evidence="2 3" key="1">
    <citation type="submission" date="2024-02" db="EMBL/GenBank/DDBJ databases">
        <title>High-quality chromosome-scale genome assembly of Pensacola bahiagrass (Paspalum notatum Flugge var. saurae).</title>
        <authorList>
            <person name="Vega J.M."/>
            <person name="Podio M."/>
            <person name="Orjuela J."/>
            <person name="Siena L.A."/>
            <person name="Pessino S.C."/>
            <person name="Combes M.C."/>
            <person name="Mariac C."/>
            <person name="Albertini E."/>
            <person name="Pupilli F."/>
            <person name="Ortiz J.P.A."/>
            <person name="Leblanc O."/>
        </authorList>
    </citation>
    <scope>NUCLEOTIDE SEQUENCE [LARGE SCALE GENOMIC DNA]</scope>
    <source>
        <strain evidence="2">R1</strain>
        <tissue evidence="2">Leaf</tissue>
    </source>
</reference>
<dbReference type="AlphaFoldDB" id="A0AAQ3T216"/>
<evidence type="ECO:0000256" key="1">
    <source>
        <dbReference type="SAM" id="SignalP"/>
    </source>
</evidence>
<keyword evidence="3" id="KW-1185">Reference proteome</keyword>
<gene>
    <name evidence="2" type="ORF">U9M48_014863</name>
</gene>
<keyword evidence="1" id="KW-0732">Signal</keyword>
<evidence type="ECO:0000313" key="3">
    <source>
        <dbReference type="Proteomes" id="UP001341281"/>
    </source>
</evidence>
<dbReference type="Proteomes" id="UP001341281">
    <property type="component" value="Chromosome 03"/>
</dbReference>
<evidence type="ECO:0000313" key="2">
    <source>
        <dbReference type="EMBL" id="WVZ65513.1"/>
    </source>
</evidence>
<sequence>MLLHWHRARFIARWARIVLFALDKWSKQYRDNEYLLRYETVPRGEVSRTPDEVSREAESAGAASWQNKKLGVPWEAFETPCSICCGRFLGKEEFRSNKMGFNGDLLWFIYKQLGRGKDERGG</sequence>